<dbReference type="GO" id="GO:0005829">
    <property type="term" value="C:cytosol"/>
    <property type="evidence" value="ECO:0007669"/>
    <property type="project" value="TreeGrafter"/>
</dbReference>
<dbReference type="OrthoDB" id="7916353at2"/>
<evidence type="ECO:0000313" key="2">
    <source>
        <dbReference type="EMBL" id="RIY02543.1"/>
    </source>
</evidence>
<dbReference type="InterPro" id="IPR005025">
    <property type="entry name" value="FMN_Rdtase-like_dom"/>
</dbReference>
<dbReference type="Gene3D" id="3.40.50.360">
    <property type="match status" value="1"/>
</dbReference>
<dbReference type="GO" id="GO:0016491">
    <property type="term" value="F:oxidoreductase activity"/>
    <property type="evidence" value="ECO:0007669"/>
    <property type="project" value="InterPro"/>
</dbReference>
<accession>A0A3A1WP82</accession>
<protein>
    <submittedName>
        <fullName evidence="2">NAD(P)H-dependent oxidoreductase</fullName>
    </submittedName>
</protein>
<dbReference type="Pfam" id="PF03358">
    <property type="entry name" value="FMN_red"/>
    <property type="match status" value="1"/>
</dbReference>
<comment type="caution">
    <text evidence="2">The sequence shown here is derived from an EMBL/GenBank/DDBJ whole genome shotgun (WGS) entry which is preliminary data.</text>
</comment>
<gene>
    <name evidence="2" type="ORF">D3218_04010</name>
</gene>
<sequence>METAGARGARPLRRVGLRHRLGQHPARPGLDLFAGRRRTAALIPRILVLAGDTAAGSPAARLAQEATRALSPTDAALTAAALADYPLPFFEGPPPGSGHVEEAPQNARLLAQRLALQDGLLLVCPEINAGPPAALKNALDWAGAVGAADPAGRPPFARLVVALAATGAGGEDGRSALAQLRAILASLGADVLTAELRLAAGEDAFDASGRIRDPAMRARLDDLLDRLFDASRALGRQGG</sequence>
<dbReference type="SUPFAM" id="SSF52218">
    <property type="entry name" value="Flavoproteins"/>
    <property type="match status" value="1"/>
</dbReference>
<reference evidence="3" key="1">
    <citation type="submission" date="2018-09" db="EMBL/GenBank/DDBJ databases">
        <authorList>
            <person name="Tuo L."/>
        </authorList>
    </citation>
    <scope>NUCLEOTIDE SEQUENCE [LARGE SCALE GENOMIC DNA]</scope>
    <source>
        <strain evidence="3">M2BS4Y-1</strain>
    </source>
</reference>
<dbReference type="InterPro" id="IPR050712">
    <property type="entry name" value="NAD(P)H-dep_reductase"/>
</dbReference>
<keyword evidence="3" id="KW-1185">Reference proteome</keyword>
<name>A0A3A1WP82_9HYPH</name>
<dbReference type="PANTHER" id="PTHR30543:SF21">
    <property type="entry name" value="NAD(P)H-DEPENDENT FMN REDUCTASE LOT6"/>
    <property type="match status" value="1"/>
</dbReference>
<organism evidence="2 3">
    <name type="scientific">Aureimonas flava</name>
    <dbReference type="NCBI Taxonomy" id="2320271"/>
    <lineage>
        <taxon>Bacteria</taxon>
        <taxon>Pseudomonadati</taxon>
        <taxon>Pseudomonadota</taxon>
        <taxon>Alphaproteobacteria</taxon>
        <taxon>Hyphomicrobiales</taxon>
        <taxon>Aurantimonadaceae</taxon>
        <taxon>Aureimonas</taxon>
    </lineage>
</organism>
<dbReference type="EMBL" id="QYRN01000002">
    <property type="protein sequence ID" value="RIY02543.1"/>
    <property type="molecule type" value="Genomic_DNA"/>
</dbReference>
<evidence type="ECO:0000259" key="1">
    <source>
        <dbReference type="Pfam" id="PF03358"/>
    </source>
</evidence>
<feature type="domain" description="NADPH-dependent FMN reductase-like" evidence="1">
    <location>
        <begin position="44"/>
        <end position="194"/>
    </location>
</feature>
<dbReference type="Proteomes" id="UP000265750">
    <property type="component" value="Unassembled WGS sequence"/>
</dbReference>
<dbReference type="InterPro" id="IPR029039">
    <property type="entry name" value="Flavoprotein-like_sf"/>
</dbReference>
<dbReference type="AlphaFoldDB" id="A0A3A1WP82"/>
<evidence type="ECO:0000313" key="3">
    <source>
        <dbReference type="Proteomes" id="UP000265750"/>
    </source>
</evidence>
<proteinExistence type="predicted"/>
<dbReference type="PANTHER" id="PTHR30543">
    <property type="entry name" value="CHROMATE REDUCTASE"/>
    <property type="match status" value="1"/>
</dbReference>
<dbReference type="GO" id="GO:0010181">
    <property type="term" value="F:FMN binding"/>
    <property type="evidence" value="ECO:0007669"/>
    <property type="project" value="TreeGrafter"/>
</dbReference>